<evidence type="ECO:0000256" key="4">
    <source>
        <dbReference type="ARBA" id="ARBA00022692"/>
    </source>
</evidence>
<evidence type="ECO:0000256" key="7">
    <source>
        <dbReference type="ARBA" id="ARBA00023136"/>
    </source>
</evidence>
<feature type="transmembrane region" description="Helical" evidence="8">
    <location>
        <begin position="278"/>
        <end position="296"/>
    </location>
</feature>
<feature type="transmembrane region" description="Helical" evidence="8">
    <location>
        <begin position="120"/>
        <end position="141"/>
    </location>
</feature>
<dbReference type="InterPro" id="IPR003445">
    <property type="entry name" value="Cat_transpt"/>
</dbReference>
<dbReference type="GO" id="GO:0005886">
    <property type="term" value="C:plasma membrane"/>
    <property type="evidence" value="ECO:0007669"/>
    <property type="project" value="UniProtKB-SubCell"/>
</dbReference>
<dbReference type="PANTHER" id="PTHR32024">
    <property type="entry name" value="TRK SYSTEM POTASSIUM UPTAKE PROTEIN TRKG-RELATED"/>
    <property type="match status" value="1"/>
</dbReference>
<evidence type="ECO:0000256" key="8">
    <source>
        <dbReference type="SAM" id="Phobius"/>
    </source>
</evidence>
<organism evidence="9 10">
    <name type="scientific">candidate division WOR-3 bacterium 4484_18</name>
    <dbReference type="NCBI Taxonomy" id="2020626"/>
    <lineage>
        <taxon>Bacteria</taxon>
        <taxon>Bacteria division WOR-3</taxon>
    </lineage>
</organism>
<feature type="transmembrane region" description="Helical" evidence="8">
    <location>
        <begin position="185"/>
        <end position="204"/>
    </location>
</feature>
<feature type="transmembrane region" description="Helical" evidence="8">
    <location>
        <begin position="341"/>
        <end position="361"/>
    </location>
</feature>
<evidence type="ECO:0000256" key="2">
    <source>
        <dbReference type="ARBA" id="ARBA00022448"/>
    </source>
</evidence>
<feature type="transmembrane region" description="Helical" evidence="8">
    <location>
        <begin position="66"/>
        <end position="93"/>
    </location>
</feature>
<dbReference type="PANTHER" id="PTHR32024:SF1">
    <property type="entry name" value="KTR SYSTEM POTASSIUM UPTAKE PROTEIN B"/>
    <property type="match status" value="1"/>
</dbReference>
<evidence type="ECO:0000313" key="10">
    <source>
        <dbReference type="Proteomes" id="UP000216312"/>
    </source>
</evidence>
<feature type="transmembrane region" description="Helical" evidence="8">
    <location>
        <begin position="405"/>
        <end position="426"/>
    </location>
</feature>
<sequence>MRFWTPQRTLLIGYMGVILVGTLLLSLPIASTEGRMPLIDSLFTATSAICVTGLTVRNVAYDLTPFGKIVLLFLIQIGGLGYMTMASFLFAILGKKLPLAQTEAISEALSRRYWGGMSRFVSRIVYFTLISEFAGMLVLTYTFKAHGYNLMTALGYGLFHAVSAFCNAGFSLFTDSFMSFSNDPLILITISSLFIIGGMGFIFWEGVVQFWRGGRLHLHGKVVLFTTLLLICGGTGLFYLFEHNYTLLGKAEWQKWILAFFQMTTPRTAGFTALPVNMLRNCTVFLVILLMFIGASPGGTGGGIKTTTFFLLIVATWRFLKGERDVVVMHKTIAKDTFERAFYLLVLAMSVIIVGTLVLSVTQPLPFLPTLFEEFSAFGTVGLSYGSFSRAGCSLSYEFDIIGKLVIILTMFIGRAGLLTIGYALLGRRPSVTISYPVERVEVG</sequence>
<dbReference type="GO" id="GO:0008324">
    <property type="term" value="F:monoatomic cation transmembrane transporter activity"/>
    <property type="evidence" value="ECO:0007669"/>
    <property type="project" value="InterPro"/>
</dbReference>
<reference evidence="10" key="1">
    <citation type="submission" date="2017-07" db="EMBL/GenBank/DDBJ databases">
        <title>Novel pathways for hydrocarbon cycling and metabolic interdependencies in hydrothermal sediment communities.</title>
        <authorList>
            <person name="Dombrowski N."/>
            <person name="Seitz K."/>
            <person name="Teske A."/>
            <person name="Baker B."/>
        </authorList>
    </citation>
    <scope>NUCLEOTIDE SEQUENCE [LARGE SCALE GENOMIC DNA]</scope>
</reference>
<keyword evidence="3" id="KW-1003">Cell membrane</keyword>
<feature type="transmembrane region" description="Helical" evidence="8">
    <location>
        <begin position="42"/>
        <end position="60"/>
    </location>
</feature>
<dbReference type="AlphaFoldDB" id="A0A257LTZ9"/>
<evidence type="ECO:0000256" key="6">
    <source>
        <dbReference type="ARBA" id="ARBA00023065"/>
    </source>
</evidence>
<protein>
    <submittedName>
        <fullName evidence="9">Trk family potassium uptake protein</fullName>
    </submittedName>
</protein>
<evidence type="ECO:0000256" key="5">
    <source>
        <dbReference type="ARBA" id="ARBA00022989"/>
    </source>
</evidence>
<evidence type="ECO:0000313" key="9">
    <source>
        <dbReference type="EMBL" id="OYV03133.1"/>
    </source>
</evidence>
<dbReference type="Pfam" id="PF02386">
    <property type="entry name" value="TrkH"/>
    <property type="match status" value="1"/>
</dbReference>
<dbReference type="GO" id="GO:0030001">
    <property type="term" value="P:metal ion transport"/>
    <property type="evidence" value="ECO:0007669"/>
    <property type="project" value="UniProtKB-ARBA"/>
</dbReference>
<feature type="transmembrane region" description="Helical" evidence="8">
    <location>
        <begin position="153"/>
        <end position="173"/>
    </location>
</feature>
<accession>A0A257LTZ9</accession>
<proteinExistence type="predicted"/>
<evidence type="ECO:0000256" key="1">
    <source>
        <dbReference type="ARBA" id="ARBA00004651"/>
    </source>
</evidence>
<keyword evidence="6" id="KW-0406">Ion transport</keyword>
<keyword evidence="4 8" id="KW-0812">Transmembrane</keyword>
<feature type="transmembrane region" description="Helical" evidence="8">
    <location>
        <begin position="302"/>
        <end position="320"/>
    </location>
</feature>
<keyword evidence="2" id="KW-0813">Transport</keyword>
<keyword evidence="5 8" id="KW-1133">Transmembrane helix</keyword>
<feature type="transmembrane region" description="Helical" evidence="8">
    <location>
        <begin position="12"/>
        <end position="30"/>
    </location>
</feature>
<keyword evidence="7 8" id="KW-0472">Membrane</keyword>
<name>A0A257LTZ9_UNCW3</name>
<dbReference type="Proteomes" id="UP000216312">
    <property type="component" value="Unassembled WGS sequence"/>
</dbReference>
<comment type="subcellular location">
    <subcellularLocation>
        <location evidence="1">Cell membrane</location>
        <topology evidence="1">Multi-pass membrane protein</topology>
    </subcellularLocation>
</comment>
<gene>
    <name evidence="9" type="ORF">CGW93_02330</name>
</gene>
<evidence type="ECO:0000256" key="3">
    <source>
        <dbReference type="ARBA" id="ARBA00022475"/>
    </source>
</evidence>
<comment type="caution">
    <text evidence="9">The sequence shown here is derived from an EMBL/GenBank/DDBJ whole genome shotgun (WGS) entry which is preliminary data.</text>
</comment>
<dbReference type="EMBL" id="NMUJ01000020">
    <property type="protein sequence ID" value="OYV03133.1"/>
    <property type="molecule type" value="Genomic_DNA"/>
</dbReference>
<feature type="transmembrane region" description="Helical" evidence="8">
    <location>
        <begin position="224"/>
        <end position="241"/>
    </location>
</feature>